<sequence length="88" mass="9969">MSFYEIFFVKFDLLTLQVGKLSAMQFLHLQSVNTGDKTALIQAKPTNQPSQVKPFAGKVFYLDLPSNRTAEKLESDIKELGGVRQKYI</sequence>
<organism evidence="1 2">
    <name type="scientific">Monopterus albus</name>
    <name type="common">Swamp eel</name>
    <dbReference type="NCBI Taxonomy" id="43700"/>
    <lineage>
        <taxon>Eukaryota</taxon>
        <taxon>Metazoa</taxon>
        <taxon>Chordata</taxon>
        <taxon>Craniata</taxon>
        <taxon>Vertebrata</taxon>
        <taxon>Euteleostomi</taxon>
        <taxon>Actinopterygii</taxon>
        <taxon>Neopterygii</taxon>
        <taxon>Teleostei</taxon>
        <taxon>Neoteleostei</taxon>
        <taxon>Acanthomorphata</taxon>
        <taxon>Anabantaria</taxon>
        <taxon>Synbranchiformes</taxon>
        <taxon>Synbranchidae</taxon>
        <taxon>Monopterus</taxon>
    </lineage>
</organism>
<reference evidence="1" key="1">
    <citation type="submission" date="2025-08" db="UniProtKB">
        <authorList>
            <consortium name="Ensembl"/>
        </authorList>
    </citation>
    <scope>IDENTIFICATION</scope>
</reference>
<dbReference type="Proteomes" id="UP000261600">
    <property type="component" value="Unplaced"/>
</dbReference>
<evidence type="ECO:0000313" key="1">
    <source>
        <dbReference type="Ensembl" id="ENSMALP00000003655.1"/>
    </source>
</evidence>
<protein>
    <submittedName>
        <fullName evidence="1">Uncharacterized protein</fullName>
    </submittedName>
</protein>
<evidence type="ECO:0000313" key="2">
    <source>
        <dbReference type="Proteomes" id="UP000261600"/>
    </source>
</evidence>
<accession>A0A3Q3Q3J1</accession>
<dbReference type="AlphaFoldDB" id="A0A3Q3Q3J1"/>
<reference evidence="1" key="2">
    <citation type="submission" date="2025-09" db="UniProtKB">
        <authorList>
            <consortium name="Ensembl"/>
        </authorList>
    </citation>
    <scope>IDENTIFICATION</scope>
</reference>
<keyword evidence="2" id="KW-1185">Reference proteome</keyword>
<dbReference type="STRING" id="43700.ENSMALP00000003655"/>
<proteinExistence type="predicted"/>
<name>A0A3Q3Q3J1_MONAL</name>
<dbReference type="Ensembl" id="ENSMALT00000003749.1">
    <property type="protein sequence ID" value="ENSMALP00000003655.1"/>
    <property type="gene ID" value="ENSMALG00000002672.1"/>
</dbReference>